<accession>A0AAE9C2U0</accession>
<protein>
    <submittedName>
        <fullName evidence="1">Uncharacterized protein</fullName>
    </submittedName>
</protein>
<gene>
    <name evidence="1" type="primary">81</name>
    <name evidence="1" type="ORF">SEA_PUMPERNICKEL_81</name>
</gene>
<proteinExistence type="predicted"/>
<dbReference type="RefSeq" id="YP_010755112.1">
    <property type="nucleotide sequence ID" value="NC_073468.1"/>
</dbReference>
<evidence type="ECO:0000313" key="1">
    <source>
        <dbReference type="EMBL" id="UDL15872.1"/>
    </source>
</evidence>
<dbReference type="EMBL" id="OK040790">
    <property type="protein sequence ID" value="UDL15872.1"/>
    <property type="molecule type" value="Genomic_DNA"/>
</dbReference>
<dbReference type="Proteomes" id="UP000827768">
    <property type="component" value="Segment"/>
</dbReference>
<organism evidence="1 2">
    <name type="scientific">Microbacterium phage Pumpernickel</name>
    <dbReference type="NCBI Taxonomy" id="2885983"/>
    <lineage>
        <taxon>Viruses</taxon>
        <taxon>Duplodnaviria</taxon>
        <taxon>Heunggongvirae</taxon>
        <taxon>Uroviricota</taxon>
        <taxon>Caudoviricetes</taxon>
        <taxon>Pumpernickelvirus</taxon>
        <taxon>Pumpernickelvirus pumpernickel</taxon>
    </lineage>
</organism>
<sequence>MNVEDTRIEIQDLRSGTIIGWIEYEDGEFYASSDEIFDIVKFYRDNGADDQYVISVLSSWSNGLQRAYVVS</sequence>
<keyword evidence="2" id="KW-1185">Reference proteome</keyword>
<dbReference type="GeneID" id="80019721"/>
<reference evidence="1" key="1">
    <citation type="submission" date="2021-09" db="EMBL/GenBank/DDBJ databases">
        <authorList>
            <person name="Andersen S.H."/>
            <person name="Beall E.A."/>
            <person name="Cappelle B."/>
            <person name="Falteisek K.J."/>
            <person name="Fenske B.A."/>
            <person name="Gansluckner N.W."/>
            <person name="Gilbertson S.M."/>
            <person name="Krings K.J."/>
            <person name="Mobeck M."/>
            <person name="Odeku J.O."/>
            <person name="Poncelet M.E."/>
            <person name="Rohr J.R."/>
            <person name="Rolands L."/>
            <person name="Whipple C.D."/>
            <person name="Whipple E.M."/>
            <person name="Spring A.M."/>
            <person name="Klyczek K."/>
            <person name="Garlena R.A."/>
            <person name="Russell D.A."/>
            <person name="Pope W.H."/>
            <person name="Jacobs-Sera D."/>
            <person name="Hatfull G.F."/>
        </authorList>
    </citation>
    <scope>NUCLEOTIDE SEQUENCE</scope>
</reference>
<evidence type="ECO:0000313" key="2">
    <source>
        <dbReference type="Proteomes" id="UP000827768"/>
    </source>
</evidence>
<dbReference type="KEGG" id="vg:80019721"/>
<name>A0AAE9C2U0_9CAUD</name>